<protein>
    <recommendedName>
        <fullName evidence="4">Methyltransferase</fullName>
        <ecNumber evidence="4">2.1.1.-</ecNumber>
    </recommendedName>
</protein>
<evidence type="ECO:0000256" key="2">
    <source>
        <dbReference type="ARBA" id="ARBA00022679"/>
    </source>
</evidence>
<dbReference type="PRINTS" id="PR00508">
    <property type="entry name" value="S21N4MTFRASE"/>
</dbReference>
<dbReference type="InterPro" id="IPR029063">
    <property type="entry name" value="SAM-dependent_MTases_sf"/>
</dbReference>
<organism evidence="6 7">
    <name type="scientific">Ruminiclostridium cellulolyticum (strain ATCC 35319 / DSM 5812 / JCM 6584 / H10)</name>
    <name type="common">Clostridium cellulolyticum</name>
    <dbReference type="NCBI Taxonomy" id="394503"/>
    <lineage>
        <taxon>Bacteria</taxon>
        <taxon>Bacillati</taxon>
        <taxon>Bacillota</taxon>
        <taxon>Clostridia</taxon>
        <taxon>Eubacteriales</taxon>
        <taxon>Oscillospiraceae</taxon>
        <taxon>Ruminiclostridium</taxon>
    </lineage>
</organism>
<dbReference type="Pfam" id="PF01555">
    <property type="entry name" value="N6_N4_Mtase"/>
    <property type="match status" value="1"/>
</dbReference>
<evidence type="ECO:0000259" key="5">
    <source>
        <dbReference type="Pfam" id="PF01555"/>
    </source>
</evidence>
<gene>
    <name evidence="6" type="ordered locus">Ccel_3059</name>
</gene>
<dbReference type="eggNOG" id="COG0863">
    <property type="taxonomic scope" value="Bacteria"/>
</dbReference>
<sequence>MQQVFNQTLTERWVMYHGDCIEVLKGIPDNSIHYSVFSPPFASLYTYSNSERDMGNCRSEDEFYLNFEFLVAELYRVLMPGRLLSFHCMDIPAMKERDGYIGLKDFPGDLIKIFQSGDFIYHSKVVIWKDPLVEATRTKALGLLHKQIQKDSSLCRQGLPDYLVTMRKPGKNPELIAHPEGFTSFVGENEPDAPKIERPVPDADAYAKHEAYNKDPVYSHQVWRRYASPVWMDIKQSNTLNRKPARDDRDERHICPLQLDVIERALQLWTNPNDIVLSPFAGIGSEVYKAVQMGRRAVGIELKESYYTQAVINCRSLEPELDFLD</sequence>
<evidence type="ECO:0000313" key="6">
    <source>
        <dbReference type="EMBL" id="ACL77351.1"/>
    </source>
</evidence>
<reference evidence="6 7" key="1">
    <citation type="submission" date="2009-01" db="EMBL/GenBank/DDBJ databases">
        <title>Complete sequence of Clostridium cellulolyticum H10.</title>
        <authorList>
            <consortium name="US DOE Joint Genome Institute"/>
            <person name="Lucas S."/>
            <person name="Copeland A."/>
            <person name="Lapidus A."/>
            <person name="Glavina del Rio T."/>
            <person name="Dalin E."/>
            <person name="Tice H."/>
            <person name="Bruce D."/>
            <person name="Goodwin L."/>
            <person name="Pitluck S."/>
            <person name="Chertkov O."/>
            <person name="Saunders E."/>
            <person name="Brettin T."/>
            <person name="Detter J.C."/>
            <person name="Han C."/>
            <person name="Larimer F."/>
            <person name="Land M."/>
            <person name="Hauser L."/>
            <person name="Kyrpides N."/>
            <person name="Ivanova N."/>
            <person name="Zhou J."/>
            <person name="Richardson P."/>
        </authorList>
    </citation>
    <scope>NUCLEOTIDE SEQUENCE [LARGE SCALE GENOMIC DNA]</scope>
    <source>
        <strain evidence="7">ATCC 35319 / DSM 5812 / JCM 6584 / H10</strain>
    </source>
</reference>
<dbReference type="EMBL" id="CP001348">
    <property type="protein sequence ID" value="ACL77351.1"/>
    <property type="molecule type" value="Genomic_DNA"/>
</dbReference>
<evidence type="ECO:0000256" key="1">
    <source>
        <dbReference type="ARBA" id="ARBA00022603"/>
    </source>
</evidence>
<dbReference type="Gene3D" id="3.40.50.150">
    <property type="entry name" value="Vaccinia Virus protein VP39"/>
    <property type="match status" value="1"/>
</dbReference>
<evidence type="ECO:0000256" key="4">
    <source>
        <dbReference type="RuleBase" id="RU362026"/>
    </source>
</evidence>
<dbReference type="HOGENOM" id="CLU_893741_0_0_9"/>
<evidence type="ECO:0000313" key="7">
    <source>
        <dbReference type="Proteomes" id="UP000001349"/>
    </source>
</evidence>
<keyword evidence="1 6" id="KW-0489">Methyltransferase</keyword>
<dbReference type="GO" id="GO:0008170">
    <property type="term" value="F:N-methyltransferase activity"/>
    <property type="evidence" value="ECO:0007669"/>
    <property type="project" value="InterPro"/>
</dbReference>
<dbReference type="RefSeq" id="WP_015926410.1">
    <property type="nucleotide sequence ID" value="NC_011898.1"/>
</dbReference>
<name>B8I919_RUMCH</name>
<dbReference type="KEGG" id="cce:Ccel_3059"/>
<keyword evidence="3" id="KW-0680">Restriction system</keyword>
<evidence type="ECO:0000256" key="3">
    <source>
        <dbReference type="ARBA" id="ARBA00022747"/>
    </source>
</evidence>
<dbReference type="InterPro" id="IPR001091">
    <property type="entry name" value="RM_Methyltransferase"/>
</dbReference>
<dbReference type="AlphaFoldDB" id="B8I919"/>
<accession>B8I919</accession>
<keyword evidence="7" id="KW-1185">Reference proteome</keyword>
<dbReference type="GO" id="GO:0009307">
    <property type="term" value="P:DNA restriction-modification system"/>
    <property type="evidence" value="ECO:0007669"/>
    <property type="project" value="UniProtKB-KW"/>
</dbReference>
<dbReference type="GO" id="GO:0003677">
    <property type="term" value="F:DNA binding"/>
    <property type="evidence" value="ECO:0007669"/>
    <property type="project" value="InterPro"/>
</dbReference>
<dbReference type="InterPro" id="IPR002941">
    <property type="entry name" value="DNA_methylase_N4/N6"/>
</dbReference>
<dbReference type="SUPFAM" id="SSF53335">
    <property type="entry name" value="S-adenosyl-L-methionine-dependent methyltransferases"/>
    <property type="match status" value="1"/>
</dbReference>
<keyword evidence="2" id="KW-0808">Transferase</keyword>
<comment type="similarity">
    <text evidence="4">Belongs to the N(4)/N(6)-methyltransferase family.</text>
</comment>
<dbReference type="EC" id="2.1.1.-" evidence="4"/>
<dbReference type="STRING" id="394503.Ccel_3059"/>
<dbReference type="Proteomes" id="UP000001349">
    <property type="component" value="Chromosome"/>
</dbReference>
<feature type="domain" description="DNA methylase N-4/N-6" evidence="5">
    <location>
        <begin position="33"/>
        <end position="310"/>
    </location>
</feature>
<proteinExistence type="inferred from homology"/>
<dbReference type="GO" id="GO:0032259">
    <property type="term" value="P:methylation"/>
    <property type="evidence" value="ECO:0007669"/>
    <property type="project" value="UniProtKB-KW"/>
</dbReference>